<dbReference type="Proteomes" id="UP000282002">
    <property type="component" value="Chromosome"/>
</dbReference>
<name>A0A3S8U5F9_9RHOB</name>
<keyword evidence="3" id="KW-1185">Reference proteome</keyword>
<feature type="domain" description="DUF6473" evidence="1">
    <location>
        <begin position="3"/>
        <end position="274"/>
    </location>
</feature>
<dbReference type="InterPro" id="IPR045524">
    <property type="entry name" value="DUF6473"/>
</dbReference>
<proteinExistence type="predicted"/>
<accession>A0A3S8U5F9</accession>
<evidence type="ECO:0000313" key="3">
    <source>
        <dbReference type="Proteomes" id="UP000282002"/>
    </source>
</evidence>
<sequence length="275" mass="29588">MMPVQAGAGALDYFPCRYGASRALFRGPERDLSGAYIVALGGSPTFGKYVARPYPVLLERAVGQPVANLGGLNAGPDFYLSDPAALRVASRAQVAILQVTGADGLSNPFYTVHARRNDRFLAATPALRALYPEVDFAEIHFTRHLLSVLARTDAARFDQLRAGLQANWLCRMRQLMAHLPIRRVLLWLANAPPPQRSEDLDPGLGPLLVTADMLAALCPVSTALVVAVPSPFARAEGPARMHVPLTEVEQARHLPGSAAHHEVAALLGPVIARML</sequence>
<dbReference type="EMBL" id="CP034328">
    <property type="protein sequence ID" value="AZL58827.1"/>
    <property type="molecule type" value="Genomic_DNA"/>
</dbReference>
<dbReference type="Pfam" id="PF20078">
    <property type="entry name" value="DUF6473"/>
    <property type="match status" value="1"/>
</dbReference>
<reference evidence="2 3" key="1">
    <citation type="submission" date="2018-12" db="EMBL/GenBank/DDBJ databases">
        <title>Complete genome sequencing of Tabrizicola sp. K13M18.</title>
        <authorList>
            <person name="Bae J.-W."/>
        </authorList>
    </citation>
    <scope>NUCLEOTIDE SEQUENCE [LARGE SCALE GENOMIC DNA]</scope>
    <source>
        <strain evidence="2 3">K13M18</strain>
    </source>
</reference>
<dbReference type="OrthoDB" id="7838347at2"/>
<protein>
    <recommendedName>
        <fullName evidence="1">DUF6473 domain-containing protein</fullName>
    </recommendedName>
</protein>
<dbReference type="RefSeq" id="WP_125325025.1">
    <property type="nucleotide sequence ID" value="NZ_CP034328.1"/>
</dbReference>
<dbReference type="AlphaFoldDB" id="A0A3S8U5F9"/>
<evidence type="ECO:0000259" key="1">
    <source>
        <dbReference type="Pfam" id="PF20078"/>
    </source>
</evidence>
<organism evidence="2 3">
    <name type="scientific">Tabrizicola piscis</name>
    <dbReference type="NCBI Taxonomy" id="2494374"/>
    <lineage>
        <taxon>Bacteria</taxon>
        <taxon>Pseudomonadati</taxon>
        <taxon>Pseudomonadota</taxon>
        <taxon>Alphaproteobacteria</taxon>
        <taxon>Rhodobacterales</taxon>
        <taxon>Paracoccaceae</taxon>
        <taxon>Tabrizicola</taxon>
    </lineage>
</organism>
<gene>
    <name evidence="2" type="ORF">EI545_08225</name>
</gene>
<evidence type="ECO:0000313" key="2">
    <source>
        <dbReference type="EMBL" id="AZL58827.1"/>
    </source>
</evidence>
<dbReference type="KEGG" id="taw:EI545_08225"/>